<dbReference type="EMBL" id="CAJGYO010000018">
    <property type="protein sequence ID" value="CAD6337649.1"/>
    <property type="molecule type" value="Genomic_DNA"/>
</dbReference>
<accession>A0A811SA12</accession>
<dbReference type="OrthoDB" id="273452at2759"/>
<gene>
    <name evidence="2" type="ORF">NCGR_LOCUS61747</name>
</gene>
<protein>
    <recommendedName>
        <fullName evidence="1">DUF676 domain-containing protein</fullName>
    </recommendedName>
</protein>
<proteinExistence type="predicted"/>
<reference evidence="2" key="1">
    <citation type="submission" date="2020-10" db="EMBL/GenBank/DDBJ databases">
        <authorList>
            <person name="Han B."/>
            <person name="Lu T."/>
            <person name="Zhao Q."/>
            <person name="Huang X."/>
            <person name="Zhao Y."/>
        </authorList>
    </citation>
    <scope>NUCLEOTIDE SEQUENCE</scope>
</reference>
<feature type="domain" description="DUF676" evidence="1">
    <location>
        <begin position="80"/>
        <end position="137"/>
    </location>
</feature>
<dbReference type="InterPro" id="IPR044294">
    <property type="entry name" value="Lipase-like"/>
</dbReference>
<dbReference type="AlphaFoldDB" id="A0A811SA12"/>
<dbReference type="Pfam" id="PF05057">
    <property type="entry name" value="DUF676"/>
    <property type="match status" value="1"/>
</dbReference>
<comment type="caution">
    <text evidence="2">The sequence shown here is derived from an EMBL/GenBank/DDBJ whole genome shotgun (WGS) entry which is preliminary data.</text>
</comment>
<name>A0A811SA12_9POAL</name>
<keyword evidence="3" id="KW-1185">Reference proteome</keyword>
<dbReference type="InterPro" id="IPR007751">
    <property type="entry name" value="DUF676_lipase-like"/>
</dbReference>
<sequence>MASTACSLPRGLSLRLSRSYNNRFLRVSALSRTGLGPACSSSGSGSPSGLQSAGNLYLHPVSRGSTVVCSMMDTPKSKQGPDHLLILVHGIMASPKDWTYGEAVLKRRLGDNFFIYASSSNNYTKTFDGIDIAGRRSWMWLTRCPA</sequence>
<dbReference type="PANTHER" id="PTHR12482">
    <property type="entry name" value="LIPASE ROG1-RELATED-RELATED"/>
    <property type="match status" value="1"/>
</dbReference>
<evidence type="ECO:0000313" key="3">
    <source>
        <dbReference type="Proteomes" id="UP000604825"/>
    </source>
</evidence>
<dbReference type="Proteomes" id="UP000604825">
    <property type="component" value="Unassembled WGS sequence"/>
</dbReference>
<organism evidence="2 3">
    <name type="scientific">Miscanthus lutarioriparius</name>
    <dbReference type="NCBI Taxonomy" id="422564"/>
    <lineage>
        <taxon>Eukaryota</taxon>
        <taxon>Viridiplantae</taxon>
        <taxon>Streptophyta</taxon>
        <taxon>Embryophyta</taxon>
        <taxon>Tracheophyta</taxon>
        <taxon>Spermatophyta</taxon>
        <taxon>Magnoliopsida</taxon>
        <taxon>Liliopsida</taxon>
        <taxon>Poales</taxon>
        <taxon>Poaceae</taxon>
        <taxon>PACMAD clade</taxon>
        <taxon>Panicoideae</taxon>
        <taxon>Andropogonodae</taxon>
        <taxon>Andropogoneae</taxon>
        <taxon>Saccharinae</taxon>
        <taxon>Miscanthus</taxon>
    </lineage>
</organism>
<evidence type="ECO:0000313" key="2">
    <source>
        <dbReference type="EMBL" id="CAD6337649.1"/>
    </source>
</evidence>
<dbReference type="PANTHER" id="PTHR12482:SF11">
    <property type="entry name" value="LIPASE YOR059C ISOFORM X1"/>
    <property type="match status" value="1"/>
</dbReference>
<evidence type="ECO:0000259" key="1">
    <source>
        <dbReference type="Pfam" id="PF05057"/>
    </source>
</evidence>